<gene>
    <name evidence="1" type="ORF">O6H91_05G046400</name>
</gene>
<proteinExistence type="predicted"/>
<organism evidence="1 2">
    <name type="scientific">Diphasiastrum complanatum</name>
    <name type="common">Issler's clubmoss</name>
    <name type="synonym">Lycopodium complanatum</name>
    <dbReference type="NCBI Taxonomy" id="34168"/>
    <lineage>
        <taxon>Eukaryota</taxon>
        <taxon>Viridiplantae</taxon>
        <taxon>Streptophyta</taxon>
        <taxon>Embryophyta</taxon>
        <taxon>Tracheophyta</taxon>
        <taxon>Lycopodiopsida</taxon>
        <taxon>Lycopodiales</taxon>
        <taxon>Lycopodiaceae</taxon>
        <taxon>Lycopodioideae</taxon>
        <taxon>Diphasiastrum</taxon>
    </lineage>
</organism>
<accession>A0ACC2DMV4</accession>
<name>A0ACC2DMV4_DIPCM</name>
<dbReference type="Proteomes" id="UP001162992">
    <property type="component" value="Chromosome 5"/>
</dbReference>
<protein>
    <submittedName>
        <fullName evidence="1">Uncharacterized protein</fullName>
    </submittedName>
</protein>
<comment type="caution">
    <text evidence="1">The sequence shown here is derived from an EMBL/GenBank/DDBJ whole genome shotgun (WGS) entry which is preliminary data.</text>
</comment>
<dbReference type="EMBL" id="CM055096">
    <property type="protein sequence ID" value="KAJ7555601.1"/>
    <property type="molecule type" value="Genomic_DNA"/>
</dbReference>
<evidence type="ECO:0000313" key="2">
    <source>
        <dbReference type="Proteomes" id="UP001162992"/>
    </source>
</evidence>
<sequence>MGSEAQSLFNLNILATGYSTSEGMAPPVEGIGKFSLPRQNSIYTLTLDEFQNAVAEPGKSFGSMNMDEFLKNIWTVEESQAMAAAIGGGPITQASLPRQASLTLPRTLSRKTVDEVWMGIQQGPSGNGNTENKRADQQDRQITLGEMTLEDFLVKAGVFMEELGPGSRAFAPNGSVLDNKPSIIGGIGSTLAKKVGGWDGERANAGVASAFSLSPVSALASQSAFDGVQPDGLKLNYSSQHAGWNINGSYQNANVAAVNQQKLLQQQAELTAYLKGTKRMGEETVNTYGVEGRSMGALKTTVEGGLVEGIPGGNLGIQLGTGVNGIGLGARSPPGPISDGVGPGQVNGMSFSLVGNYGVDGGLRGRKRGPGHVEKIVERRQRRMIKNRESAARSRARKQAYTLELETEVTQLKEENKRLKGQQMLDMMVPLGQQSTSKIRVLRRTQTLPW</sequence>
<keyword evidence="2" id="KW-1185">Reference proteome</keyword>
<reference evidence="2" key="1">
    <citation type="journal article" date="2024" name="Proc. Natl. Acad. Sci. U.S.A.">
        <title>Extraordinary preservation of gene collinearity over three hundred million years revealed in homosporous lycophytes.</title>
        <authorList>
            <person name="Li C."/>
            <person name="Wickell D."/>
            <person name="Kuo L.Y."/>
            <person name="Chen X."/>
            <person name="Nie B."/>
            <person name="Liao X."/>
            <person name="Peng D."/>
            <person name="Ji J."/>
            <person name="Jenkins J."/>
            <person name="Williams M."/>
            <person name="Shu S."/>
            <person name="Plott C."/>
            <person name="Barry K."/>
            <person name="Rajasekar S."/>
            <person name="Grimwood J."/>
            <person name="Han X."/>
            <person name="Sun S."/>
            <person name="Hou Z."/>
            <person name="He W."/>
            <person name="Dai G."/>
            <person name="Sun C."/>
            <person name="Schmutz J."/>
            <person name="Leebens-Mack J.H."/>
            <person name="Li F.W."/>
            <person name="Wang L."/>
        </authorList>
    </citation>
    <scope>NUCLEOTIDE SEQUENCE [LARGE SCALE GENOMIC DNA]</scope>
    <source>
        <strain evidence="2">cv. PW_Plant_1</strain>
    </source>
</reference>
<evidence type="ECO:0000313" key="1">
    <source>
        <dbReference type="EMBL" id="KAJ7555601.1"/>
    </source>
</evidence>